<accession>A0A9N9EP00</accession>
<evidence type="ECO:0000313" key="2">
    <source>
        <dbReference type="EMBL" id="CAG8679404.1"/>
    </source>
</evidence>
<protein>
    <submittedName>
        <fullName evidence="2">11549_t:CDS:1</fullName>
    </submittedName>
</protein>
<organism evidence="2 3">
    <name type="scientific">Paraglomus brasilianum</name>
    <dbReference type="NCBI Taxonomy" id="144538"/>
    <lineage>
        <taxon>Eukaryota</taxon>
        <taxon>Fungi</taxon>
        <taxon>Fungi incertae sedis</taxon>
        <taxon>Mucoromycota</taxon>
        <taxon>Glomeromycotina</taxon>
        <taxon>Glomeromycetes</taxon>
        <taxon>Paraglomerales</taxon>
        <taxon>Paraglomeraceae</taxon>
        <taxon>Paraglomus</taxon>
    </lineage>
</organism>
<keyword evidence="3" id="KW-1185">Reference proteome</keyword>
<dbReference type="EMBL" id="CAJVPI010006589">
    <property type="protein sequence ID" value="CAG8679404.1"/>
    <property type="molecule type" value="Genomic_DNA"/>
</dbReference>
<feature type="non-terminal residue" evidence="2">
    <location>
        <position position="1"/>
    </location>
</feature>
<feature type="non-terminal residue" evidence="2">
    <location>
        <position position="146"/>
    </location>
</feature>
<name>A0A9N9EP00_9GLOM</name>
<dbReference type="OrthoDB" id="447173at2759"/>
<dbReference type="AlphaFoldDB" id="A0A9N9EP00"/>
<dbReference type="Proteomes" id="UP000789739">
    <property type="component" value="Unassembled WGS sequence"/>
</dbReference>
<sequence length="146" mass="17329">KIATGITYKWDYFVNTCDPHYRLLTLWNQEIGTSFSSKSSLIWFPSFRRFRDPLKTCEYVHSTLKKFREHLDKIQKKVDRLKLEGYSNLNQWVSRLDKQVEQVLLTRLQQAVKAWTEEFLRYGADSTTGDSTSRDRGKTTKGKRRN</sequence>
<feature type="region of interest" description="Disordered" evidence="1">
    <location>
        <begin position="125"/>
        <end position="146"/>
    </location>
</feature>
<reference evidence="2" key="1">
    <citation type="submission" date="2021-06" db="EMBL/GenBank/DDBJ databases">
        <authorList>
            <person name="Kallberg Y."/>
            <person name="Tangrot J."/>
            <person name="Rosling A."/>
        </authorList>
    </citation>
    <scope>NUCLEOTIDE SEQUENCE</scope>
    <source>
        <strain evidence="2">BR232B</strain>
    </source>
</reference>
<gene>
    <name evidence="2" type="ORF">PBRASI_LOCUS11722</name>
</gene>
<proteinExistence type="predicted"/>
<evidence type="ECO:0000256" key="1">
    <source>
        <dbReference type="SAM" id="MobiDB-lite"/>
    </source>
</evidence>
<comment type="caution">
    <text evidence="2">The sequence shown here is derived from an EMBL/GenBank/DDBJ whole genome shotgun (WGS) entry which is preliminary data.</text>
</comment>
<evidence type="ECO:0000313" key="3">
    <source>
        <dbReference type="Proteomes" id="UP000789739"/>
    </source>
</evidence>